<evidence type="ECO:0000313" key="2">
    <source>
        <dbReference type="EMBL" id="GAA2001519.1"/>
    </source>
</evidence>
<dbReference type="Proteomes" id="UP001499854">
    <property type="component" value="Unassembled WGS sequence"/>
</dbReference>
<evidence type="ECO:0000256" key="1">
    <source>
        <dbReference type="SAM" id="MobiDB-lite"/>
    </source>
</evidence>
<accession>A0ABN2T8F3</accession>
<organism evidence="2 3">
    <name type="scientific">Catenulispora subtropica</name>
    <dbReference type="NCBI Taxonomy" id="450798"/>
    <lineage>
        <taxon>Bacteria</taxon>
        <taxon>Bacillati</taxon>
        <taxon>Actinomycetota</taxon>
        <taxon>Actinomycetes</taxon>
        <taxon>Catenulisporales</taxon>
        <taxon>Catenulisporaceae</taxon>
        <taxon>Catenulispora</taxon>
    </lineage>
</organism>
<comment type="caution">
    <text evidence="2">The sequence shown here is derived from an EMBL/GenBank/DDBJ whole genome shotgun (WGS) entry which is preliminary data.</text>
</comment>
<sequence length="150" mass="16012">MNQNSDLPTAGENSAGRGPDPTAWAVAVDDDGCEVEIDDEPEPSAIDKQSGLLVMMSRCCHDCVFNGPDERLELGPGRLKELTGQIRERGDFLLCHNSYKPLAPPGARAAACRGFADAFGTHSTAIRIARILGRVLEVDPPDPETTGGRP</sequence>
<reference evidence="2 3" key="1">
    <citation type="journal article" date="2019" name="Int. J. Syst. Evol. Microbiol.">
        <title>The Global Catalogue of Microorganisms (GCM) 10K type strain sequencing project: providing services to taxonomists for standard genome sequencing and annotation.</title>
        <authorList>
            <consortium name="The Broad Institute Genomics Platform"/>
            <consortium name="The Broad Institute Genome Sequencing Center for Infectious Disease"/>
            <person name="Wu L."/>
            <person name="Ma J."/>
        </authorList>
    </citation>
    <scope>NUCLEOTIDE SEQUENCE [LARGE SCALE GENOMIC DNA]</scope>
    <source>
        <strain evidence="2 3">JCM 16013</strain>
    </source>
</reference>
<dbReference type="RefSeq" id="WP_344662354.1">
    <property type="nucleotide sequence ID" value="NZ_BAAAQM010000071.1"/>
</dbReference>
<proteinExistence type="predicted"/>
<protein>
    <submittedName>
        <fullName evidence="2">Uncharacterized protein</fullName>
    </submittedName>
</protein>
<name>A0ABN2T8F3_9ACTN</name>
<evidence type="ECO:0000313" key="3">
    <source>
        <dbReference type="Proteomes" id="UP001499854"/>
    </source>
</evidence>
<dbReference type="EMBL" id="BAAAQM010000071">
    <property type="protein sequence ID" value="GAA2001519.1"/>
    <property type="molecule type" value="Genomic_DNA"/>
</dbReference>
<keyword evidence="3" id="KW-1185">Reference proteome</keyword>
<gene>
    <name evidence="2" type="ORF">GCM10009838_79190</name>
</gene>
<feature type="region of interest" description="Disordered" evidence="1">
    <location>
        <begin position="1"/>
        <end position="24"/>
    </location>
</feature>